<dbReference type="AlphaFoldDB" id="A0A0D3IWD2"/>
<reference evidence="2" key="1">
    <citation type="journal article" date="2013" name="Nature">
        <title>Pan genome of the phytoplankton Emiliania underpins its global distribution.</title>
        <authorList>
            <person name="Read B.A."/>
            <person name="Kegel J."/>
            <person name="Klute M.J."/>
            <person name="Kuo A."/>
            <person name="Lefebvre S.C."/>
            <person name="Maumus F."/>
            <person name="Mayer C."/>
            <person name="Miller J."/>
            <person name="Monier A."/>
            <person name="Salamov A."/>
            <person name="Young J."/>
            <person name="Aguilar M."/>
            <person name="Claverie J.M."/>
            <person name="Frickenhaus S."/>
            <person name="Gonzalez K."/>
            <person name="Herman E.K."/>
            <person name="Lin Y.C."/>
            <person name="Napier J."/>
            <person name="Ogata H."/>
            <person name="Sarno A.F."/>
            <person name="Shmutz J."/>
            <person name="Schroeder D."/>
            <person name="de Vargas C."/>
            <person name="Verret F."/>
            <person name="von Dassow P."/>
            <person name="Valentin K."/>
            <person name="Van de Peer Y."/>
            <person name="Wheeler G."/>
            <person name="Dacks J.B."/>
            <person name="Delwiche C.F."/>
            <person name="Dyhrman S.T."/>
            <person name="Glockner G."/>
            <person name="John U."/>
            <person name="Richards T."/>
            <person name="Worden A.Z."/>
            <person name="Zhang X."/>
            <person name="Grigoriev I.V."/>
            <person name="Allen A.E."/>
            <person name="Bidle K."/>
            <person name="Borodovsky M."/>
            <person name="Bowler C."/>
            <person name="Brownlee C."/>
            <person name="Cock J.M."/>
            <person name="Elias M."/>
            <person name="Gladyshev V.N."/>
            <person name="Groth M."/>
            <person name="Guda C."/>
            <person name="Hadaegh A."/>
            <person name="Iglesias-Rodriguez M.D."/>
            <person name="Jenkins J."/>
            <person name="Jones B.M."/>
            <person name="Lawson T."/>
            <person name="Leese F."/>
            <person name="Lindquist E."/>
            <person name="Lobanov A."/>
            <person name="Lomsadze A."/>
            <person name="Malik S.B."/>
            <person name="Marsh M.E."/>
            <person name="Mackinder L."/>
            <person name="Mock T."/>
            <person name="Mueller-Roeber B."/>
            <person name="Pagarete A."/>
            <person name="Parker M."/>
            <person name="Probert I."/>
            <person name="Quesneville H."/>
            <person name="Raines C."/>
            <person name="Rensing S.A."/>
            <person name="Riano-Pachon D.M."/>
            <person name="Richier S."/>
            <person name="Rokitta S."/>
            <person name="Shiraiwa Y."/>
            <person name="Soanes D.M."/>
            <person name="van der Giezen M."/>
            <person name="Wahlund T.M."/>
            <person name="Williams B."/>
            <person name="Wilson W."/>
            <person name="Wolfe G."/>
            <person name="Wurch L.L."/>
        </authorList>
    </citation>
    <scope>NUCLEOTIDE SEQUENCE</scope>
</reference>
<protein>
    <submittedName>
        <fullName evidence="1">Uncharacterized protein</fullName>
    </submittedName>
</protein>
<evidence type="ECO:0000313" key="2">
    <source>
        <dbReference type="Proteomes" id="UP000013827"/>
    </source>
</evidence>
<accession>A0A0D3IWD2</accession>
<dbReference type="GeneID" id="17261722"/>
<sequence>MFSLLASLPPSAAAVAIGPHFVPSGSKRVWIGGRPAQPLRPEQRQSLLADLAEAVLAPSPFALVDIPKRSTPRSRPVKMAMADAADEDPLTAALGREAQRFADEMSRTVNVDHAALELATAAARDATITTFESDEAEDDRWASLFLARGAFSAEAACAAAEFRRTWISPQP</sequence>
<reference evidence="1" key="2">
    <citation type="submission" date="2024-10" db="UniProtKB">
        <authorList>
            <consortium name="EnsemblProtists"/>
        </authorList>
    </citation>
    <scope>IDENTIFICATION</scope>
</reference>
<proteinExistence type="predicted"/>
<organism evidence="1 2">
    <name type="scientific">Emiliania huxleyi (strain CCMP1516)</name>
    <dbReference type="NCBI Taxonomy" id="280463"/>
    <lineage>
        <taxon>Eukaryota</taxon>
        <taxon>Haptista</taxon>
        <taxon>Haptophyta</taxon>
        <taxon>Prymnesiophyceae</taxon>
        <taxon>Isochrysidales</taxon>
        <taxon>Noelaerhabdaceae</taxon>
        <taxon>Emiliania</taxon>
    </lineage>
</organism>
<dbReference type="RefSeq" id="XP_005767996.1">
    <property type="nucleotide sequence ID" value="XM_005767939.1"/>
</dbReference>
<evidence type="ECO:0000313" key="1">
    <source>
        <dbReference type="EnsemblProtists" id="EOD15567"/>
    </source>
</evidence>
<dbReference type="PaxDb" id="2903-EOD15567"/>
<keyword evidence="2" id="KW-1185">Reference proteome</keyword>
<dbReference type="EnsemblProtists" id="EOD15567">
    <property type="protein sequence ID" value="EOD15567"/>
    <property type="gene ID" value="EMIHUDRAFT_445558"/>
</dbReference>
<dbReference type="Proteomes" id="UP000013827">
    <property type="component" value="Unassembled WGS sequence"/>
</dbReference>
<dbReference type="HOGENOM" id="CLU_1565792_0_0_1"/>
<dbReference type="KEGG" id="ehx:EMIHUDRAFT_445558"/>
<name>A0A0D3IWD2_EMIH1</name>